<dbReference type="OrthoDB" id="47007at2759"/>
<dbReference type="PANTHER" id="PTHR42760:SF76">
    <property type="entry name" value="CHAIN OXIDOREDUCTASE_DEHYDROGENASE, PUTATIVE-RELATED"/>
    <property type="match status" value="1"/>
</dbReference>
<dbReference type="Pfam" id="PF13561">
    <property type="entry name" value="adh_short_C2"/>
    <property type="match status" value="1"/>
</dbReference>
<dbReference type="PRINTS" id="PR00081">
    <property type="entry name" value="GDHRDH"/>
</dbReference>
<accession>A0A9P4JH03</accession>
<dbReference type="PANTHER" id="PTHR42760">
    <property type="entry name" value="SHORT-CHAIN DEHYDROGENASES/REDUCTASES FAMILY MEMBER"/>
    <property type="match status" value="1"/>
</dbReference>
<name>A0A9P4JH03_9PLEO</name>
<proteinExistence type="inferred from homology"/>
<dbReference type="EMBL" id="ML994412">
    <property type="protein sequence ID" value="KAF2196348.1"/>
    <property type="molecule type" value="Genomic_DNA"/>
</dbReference>
<gene>
    <name evidence="2" type="ORF">GQ43DRAFT_498950</name>
</gene>
<comment type="similarity">
    <text evidence="1">Belongs to the short-chain dehydrogenases/reductases (SDR) family.</text>
</comment>
<sequence>MAKVQTQDLRGKVAVVTGATKGIGRAIALDLALRGAVVICTFSSLMSAPTFKELENEIEYAYRVTNIYPEVPRPIPLDADITYSALSAAKIWEVVRRYCNGKVDIVVLNAAVMALGKTGEGAVNDAFLDRYMAGNLKFPVLLMEELVSNGAFNLNSRVIAISSEGVRAKRPAGGVVYAATKAGMESLVRSWADELGKRPGMEGTTFNSVSVGFTKTDAYNKIPPELRNHLEEADAREVAVAHRIGEAKDVADVVGLLVSEKARWISGSVVDASGGKAKIM</sequence>
<evidence type="ECO:0000256" key="1">
    <source>
        <dbReference type="ARBA" id="ARBA00006484"/>
    </source>
</evidence>
<keyword evidence="3" id="KW-1185">Reference proteome</keyword>
<dbReference type="InterPro" id="IPR036291">
    <property type="entry name" value="NAD(P)-bd_dom_sf"/>
</dbReference>
<dbReference type="GO" id="GO:0048038">
    <property type="term" value="F:quinone binding"/>
    <property type="evidence" value="ECO:0007669"/>
    <property type="project" value="TreeGrafter"/>
</dbReference>
<protein>
    <submittedName>
        <fullName evidence="2">Short-chain dehydrogenase</fullName>
    </submittedName>
</protein>
<comment type="caution">
    <text evidence="2">The sequence shown here is derived from an EMBL/GenBank/DDBJ whole genome shotgun (WGS) entry which is preliminary data.</text>
</comment>
<dbReference type="SUPFAM" id="SSF51735">
    <property type="entry name" value="NAD(P)-binding Rossmann-fold domains"/>
    <property type="match status" value="1"/>
</dbReference>
<dbReference type="InterPro" id="IPR002347">
    <property type="entry name" value="SDR_fam"/>
</dbReference>
<dbReference type="GO" id="GO:0016616">
    <property type="term" value="F:oxidoreductase activity, acting on the CH-OH group of donors, NAD or NADP as acceptor"/>
    <property type="evidence" value="ECO:0007669"/>
    <property type="project" value="TreeGrafter"/>
</dbReference>
<evidence type="ECO:0000313" key="2">
    <source>
        <dbReference type="EMBL" id="KAF2196348.1"/>
    </source>
</evidence>
<evidence type="ECO:0000313" key="3">
    <source>
        <dbReference type="Proteomes" id="UP000799536"/>
    </source>
</evidence>
<dbReference type="Gene3D" id="3.40.50.720">
    <property type="entry name" value="NAD(P)-binding Rossmann-like Domain"/>
    <property type="match status" value="1"/>
</dbReference>
<reference evidence="2" key="1">
    <citation type="journal article" date="2020" name="Stud. Mycol.">
        <title>101 Dothideomycetes genomes: a test case for predicting lifestyles and emergence of pathogens.</title>
        <authorList>
            <person name="Haridas S."/>
            <person name="Albert R."/>
            <person name="Binder M."/>
            <person name="Bloem J."/>
            <person name="Labutti K."/>
            <person name="Salamov A."/>
            <person name="Andreopoulos B."/>
            <person name="Baker S."/>
            <person name="Barry K."/>
            <person name="Bills G."/>
            <person name="Bluhm B."/>
            <person name="Cannon C."/>
            <person name="Castanera R."/>
            <person name="Culley D."/>
            <person name="Daum C."/>
            <person name="Ezra D."/>
            <person name="Gonzalez J."/>
            <person name="Henrissat B."/>
            <person name="Kuo A."/>
            <person name="Liang C."/>
            <person name="Lipzen A."/>
            <person name="Lutzoni F."/>
            <person name="Magnuson J."/>
            <person name="Mondo S."/>
            <person name="Nolan M."/>
            <person name="Ohm R."/>
            <person name="Pangilinan J."/>
            <person name="Park H.-J."/>
            <person name="Ramirez L."/>
            <person name="Alfaro M."/>
            <person name="Sun H."/>
            <person name="Tritt A."/>
            <person name="Yoshinaga Y."/>
            <person name="Zwiers L.-H."/>
            <person name="Turgeon B."/>
            <person name="Goodwin S."/>
            <person name="Spatafora J."/>
            <person name="Crous P."/>
            <person name="Grigoriev I."/>
        </authorList>
    </citation>
    <scope>NUCLEOTIDE SEQUENCE</scope>
    <source>
        <strain evidence="2">ATCC 74209</strain>
    </source>
</reference>
<dbReference type="Proteomes" id="UP000799536">
    <property type="component" value="Unassembled WGS sequence"/>
</dbReference>
<organism evidence="2 3">
    <name type="scientific">Delitschia confertaspora ATCC 74209</name>
    <dbReference type="NCBI Taxonomy" id="1513339"/>
    <lineage>
        <taxon>Eukaryota</taxon>
        <taxon>Fungi</taxon>
        <taxon>Dikarya</taxon>
        <taxon>Ascomycota</taxon>
        <taxon>Pezizomycotina</taxon>
        <taxon>Dothideomycetes</taxon>
        <taxon>Pleosporomycetidae</taxon>
        <taxon>Pleosporales</taxon>
        <taxon>Delitschiaceae</taxon>
        <taxon>Delitschia</taxon>
    </lineage>
</organism>
<dbReference type="AlphaFoldDB" id="A0A9P4JH03"/>
<dbReference type="GO" id="GO:0006633">
    <property type="term" value="P:fatty acid biosynthetic process"/>
    <property type="evidence" value="ECO:0007669"/>
    <property type="project" value="TreeGrafter"/>
</dbReference>